<dbReference type="STRING" id="1194083.BN12_670015"/>
<dbReference type="EMBL" id="CAJB01000400">
    <property type="protein sequence ID" value="CCH79963.1"/>
    <property type="molecule type" value="Genomic_DNA"/>
</dbReference>
<dbReference type="GO" id="GO:0005829">
    <property type="term" value="C:cytosol"/>
    <property type="evidence" value="ECO:0007669"/>
    <property type="project" value="TreeGrafter"/>
</dbReference>
<sequence length="210" mass="23394">MIELPLRDVPTAAPVTDTETVWRGRIFDVVRETLTLPSGSVTREFVAHAGAVAVVALDEEDRVLLIRQYRHPVGVSEWELPAGILDVPGEPPVEAARRELAEETDLAADEWHTLADHRSSPGFTDEALRTYLARGIREVPEADRHERVDEEVDMPTRWVPLEEVVEAILAGDLQNPTLVIGVLAAHASRERGWSTLRPADAPWESRPGRR</sequence>
<comment type="caution">
    <text evidence="3">The sequence shown here is derived from an EMBL/GenBank/DDBJ whole genome shotgun (WGS) entry which is preliminary data.</text>
</comment>
<dbReference type="CDD" id="cd24158">
    <property type="entry name" value="NUDIX_ADPRase_Rv1700"/>
    <property type="match status" value="1"/>
</dbReference>
<dbReference type="GO" id="GO:0019693">
    <property type="term" value="P:ribose phosphate metabolic process"/>
    <property type="evidence" value="ECO:0007669"/>
    <property type="project" value="TreeGrafter"/>
</dbReference>
<keyword evidence="4" id="KW-1185">Reference proteome</keyword>
<dbReference type="InterPro" id="IPR000086">
    <property type="entry name" value="NUDIX_hydrolase_dom"/>
</dbReference>
<dbReference type="AlphaFoldDB" id="A0A077M0W0"/>
<evidence type="ECO:0000313" key="4">
    <source>
        <dbReference type="Proteomes" id="UP000035721"/>
    </source>
</evidence>
<dbReference type="RefSeq" id="WP_048551958.1">
    <property type="nucleotide sequence ID" value="NZ_HF570958.1"/>
</dbReference>
<dbReference type="GO" id="GO:0016787">
    <property type="term" value="F:hydrolase activity"/>
    <property type="evidence" value="ECO:0007669"/>
    <property type="project" value="UniProtKB-KW"/>
</dbReference>
<dbReference type="Gene3D" id="3.90.79.10">
    <property type="entry name" value="Nucleoside Triphosphate Pyrophosphohydrolase"/>
    <property type="match status" value="1"/>
</dbReference>
<dbReference type="PANTHER" id="PTHR11839:SF31">
    <property type="entry name" value="ADP-RIBOSE PYROPHOSPHATASE"/>
    <property type="match status" value="1"/>
</dbReference>
<organism evidence="3 4">
    <name type="scientific">Nostocoides japonicum T1-X7</name>
    <dbReference type="NCBI Taxonomy" id="1194083"/>
    <lineage>
        <taxon>Bacteria</taxon>
        <taxon>Bacillati</taxon>
        <taxon>Actinomycetota</taxon>
        <taxon>Actinomycetes</taxon>
        <taxon>Micrococcales</taxon>
        <taxon>Intrasporangiaceae</taxon>
        <taxon>Nostocoides</taxon>
    </lineage>
</organism>
<dbReference type="Pfam" id="PF00293">
    <property type="entry name" value="NUDIX"/>
    <property type="match status" value="1"/>
</dbReference>
<evidence type="ECO:0000313" key="3">
    <source>
        <dbReference type="EMBL" id="CCH79963.1"/>
    </source>
</evidence>
<dbReference type="SUPFAM" id="SSF55811">
    <property type="entry name" value="Nudix"/>
    <property type="match status" value="1"/>
</dbReference>
<dbReference type="PROSITE" id="PS51462">
    <property type="entry name" value="NUDIX"/>
    <property type="match status" value="1"/>
</dbReference>
<dbReference type="GO" id="GO:0006753">
    <property type="term" value="P:nucleoside phosphate metabolic process"/>
    <property type="evidence" value="ECO:0007669"/>
    <property type="project" value="TreeGrafter"/>
</dbReference>
<feature type="domain" description="Nudix hydrolase" evidence="2">
    <location>
        <begin position="46"/>
        <end position="186"/>
    </location>
</feature>
<proteinExistence type="predicted"/>
<evidence type="ECO:0000256" key="1">
    <source>
        <dbReference type="ARBA" id="ARBA00022801"/>
    </source>
</evidence>
<protein>
    <submittedName>
        <fullName evidence="3">Putative NTP pyrophosphatase</fullName>
    </submittedName>
</protein>
<gene>
    <name evidence="3" type="ORF">BN12_670015</name>
</gene>
<dbReference type="OrthoDB" id="9806150at2"/>
<dbReference type="InterPro" id="IPR015797">
    <property type="entry name" value="NUDIX_hydrolase-like_dom_sf"/>
</dbReference>
<accession>A0A077M0W0</accession>
<dbReference type="PANTHER" id="PTHR11839">
    <property type="entry name" value="UDP/ADP-SUGAR PYROPHOSPHATASE"/>
    <property type="match status" value="1"/>
</dbReference>
<keyword evidence="1" id="KW-0378">Hydrolase</keyword>
<name>A0A077M0W0_9MICO</name>
<evidence type="ECO:0000259" key="2">
    <source>
        <dbReference type="PROSITE" id="PS51462"/>
    </source>
</evidence>
<reference evidence="3 4" key="1">
    <citation type="journal article" date="2013" name="ISME J.">
        <title>A metabolic model for members of the genus Tetrasphaera involved in enhanced biological phosphorus removal.</title>
        <authorList>
            <person name="Kristiansen R."/>
            <person name="Nguyen H.T.T."/>
            <person name="Saunders A.M."/>
            <person name="Nielsen J.L."/>
            <person name="Wimmer R."/>
            <person name="Le V.Q."/>
            <person name="McIlroy S.J."/>
            <person name="Petrovski S."/>
            <person name="Seviour R.J."/>
            <person name="Calteau A."/>
            <person name="Nielsen K.L."/>
            <person name="Nielsen P.H."/>
        </authorList>
    </citation>
    <scope>NUCLEOTIDE SEQUENCE [LARGE SCALE GENOMIC DNA]</scope>
    <source>
        <strain evidence="3 4">T1-X7</strain>
    </source>
</reference>
<dbReference type="Proteomes" id="UP000035721">
    <property type="component" value="Unassembled WGS sequence"/>
</dbReference>